<evidence type="ECO:0000313" key="3">
    <source>
        <dbReference type="EMBL" id="CAF1669792.1"/>
    </source>
</evidence>
<feature type="compositionally biased region" description="Low complexity" evidence="1">
    <location>
        <begin position="18"/>
        <end position="28"/>
    </location>
</feature>
<name>A0A816G6I1_9BILA</name>
<dbReference type="EMBL" id="CAJNOI010005958">
    <property type="protein sequence ID" value="CAF1572825.1"/>
    <property type="molecule type" value="Genomic_DNA"/>
</dbReference>
<reference evidence="3" key="1">
    <citation type="submission" date="2021-02" db="EMBL/GenBank/DDBJ databases">
        <authorList>
            <person name="Nowell W R."/>
        </authorList>
    </citation>
    <scope>NUCLEOTIDE SEQUENCE</scope>
</reference>
<feature type="compositionally biased region" description="Basic residues" evidence="1">
    <location>
        <begin position="33"/>
        <end position="53"/>
    </location>
</feature>
<gene>
    <name evidence="2" type="ORF">BJG266_LOCUS47912</name>
    <name evidence="3" type="ORF">QVE165_LOCUS64963</name>
</gene>
<feature type="compositionally biased region" description="Polar residues" evidence="1">
    <location>
        <begin position="78"/>
        <end position="98"/>
    </location>
</feature>
<sequence length="584" mass="69236">MDTNDSTTQNNHLLFPNEQQQQQQQQQEEQTKKCRGNRRNQRFRRKCRAHKMQPKQIEKLLKKRNPIQKKIQKDQSKRSTTNSNIELTSRKTNQSQPITATTTTTNVFKRKRDISSQQLSKTTSSISIVQPSSKKMTTDINVNSNYRCPMYLTRSSSILCQILNKTLNYTLKNKDEKKSLHIQLELLDQQYCLEKDQELWQSYLDIGLQQCLWPVKNIKKQLNKCQFELLKYSQTCPITELSFHIIEQRLKELVARERKYLSQRNNDELIKFKDDIHQAELFKKISTNLPKTDGQEDYIDQLMTIREKQAEIWKEQLMLEIRIHCKFLPQNLDHLQNFMTPISYLPLNNDQKSIEVKNKHYKITQEGKRTWLNYLLNTYDIKITEYELQYQNAYIKLESYVSKNMTTTSTSVLNQIQEYINCRISKLKNDIYNKMSSFRKIILQNRQRSSSTKDTIGVWPEPYLDLISNPFDTRQWNYLSLGPSYIRLNQSAIRPQVQQQAAIKDEHEDICKKVKNNLINKPHCIPRSNPLFTEYSNHLLNYLNQCYSSPLPYKVQLQTLEQAQILGSIRKIIKNMDLIVRVTD</sequence>
<proteinExistence type="predicted"/>
<dbReference type="Proteomes" id="UP000663877">
    <property type="component" value="Unassembled WGS sequence"/>
</dbReference>
<feature type="non-terminal residue" evidence="3">
    <location>
        <position position="584"/>
    </location>
</feature>
<feature type="compositionally biased region" description="Polar residues" evidence="1">
    <location>
        <begin position="1"/>
        <end position="12"/>
    </location>
</feature>
<dbReference type="AlphaFoldDB" id="A0A816G6I1"/>
<evidence type="ECO:0000313" key="2">
    <source>
        <dbReference type="EMBL" id="CAF1572825.1"/>
    </source>
</evidence>
<evidence type="ECO:0000313" key="4">
    <source>
        <dbReference type="Proteomes" id="UP000663832"/>
    </source>
</evidence>
<dbReference type="Proteomes" id="UP000663832">
    <property type="component" value="Unassembled WGS sequence"/>
</dbReference>
<feature type="region of interest" description="Disordered" evidence="1">
    <location>
        <begin position="1"/>
        <end position="102"/>
    </location>
</feature>
<comment type="caution">
    <text evidence="3">The sequence shown here is derived from an EMBL/GenBank/DDBJ whole genome shotgun (WGS) entry which is preliminary data.</text>
</comment>
<dbReference type="EMBL" id="CAJNOM010006372">
    <property type="protein sequence ID" value="CAF1669792.1"/>
    <property type="molecule type" value="Genomic_DNA"/>
</dbReference>
<evidence type="ECO:0000256" key="1">
    <source>
        <dbReference type="SAM" id="MobiDB-lite"/>
    </source>
</evidence>
<protein>
    <submittedName>
        <fullName evidence="3">Uncharacterized protein</fullName>
    </submittedName>
</protein>
<keyword evidence="4" id="KW-1185">Reference proteome</keyword>
<organism evidence="3 4">
    <name type="scientific">Adineta steineri</name>
    <dbReference type="NCBI Taxonomy" id="433720"/>
    <lineage>
        <taxon>Eukaryota</taxon>
        <taxon>Metazoa</taxon>
        <taxon>Spiralia</taxon>
        <taxon>Gnathifera</taxon>
        <taxon>Rotifera</taxon>
        <taxon>Eurotatoria</taxon>
        <taxon>Bdelloidea</taxon>
        <taxon>Adinetida</taxon>
        <taxon>Adinetidae</taxon>
        <taxon>Adineta</taxon>
    </lineage>
</organism>
<accession>A0A816G6I1</accession>
<dbReference type="OrthoDB" id="10014265at2759"/>